<dbReference type="Pfam" id="PF06769">
    <property type="entry name" value="YoeB_toxin"/>
    <property type="match status" value="1"/>
</dbReference>
<dbReference type="InterPro" id="IPR035093">
    <property type="entry name" value="RelE/ParE_toxin_dom_sf"/>
</dbReference>
<keyword evidence="9" id="KW-1185">Reference proteome</keyword>
<protein>
    <recommendedName>
        <fullName evidence="7">Endoribonuclease YoeB</fullName>
    </recommendedName>
    <alternativeName>
        <fullName evidence="6">Putative mRNA interferase YoeB</fullName>
    </alternativeName>
</protein>
<evidence type="ECO:0000256" key="1">
    <source>
        <dbReference type="ARBA" id="ARBA00008172"/>
    </source>
</evidence>
<reference evidence="8" key="1">
    <citation type="submission" date="2021-03" db="EMBL/GenBank/DDBJ databases">
        <title>Whole genome sequence of Streptomyces bomunensis MMS17-BM035.</title>
        <authorList>
            <person name="Lee J.H."/>
        </authorList>
    </citation>
    <scope>NUCLEOTIDE SEQUENCE</scope>
    <source>
        <strain evidence="8">MMS17-BM035</strain>
    </source>
</reference>
<dbReference type="PANTHER" id="PTHR38039:SF1">
    <property type="entry name" value="TOXIN YOEB"/>
    <property type="match status" value="1"/>
</dbReference>
<comment type="caution">
    <text evidence="8">The sequence shown here is derived from an EMBL/GenBank/DDBJ whole genome shotgun (WGS) entry which is preliminary data.</text>
</comment>
<keyword evidence="2" id="KW-1277">Toxin-antitoxin system</keyword>
<comment type="similarity">
    <text evidence="1">Belongs to the YoeB family.</text>
</comment>
<organism evidence="8 9">
    <name type="scientific">Streptomyces montanisoli</name>
    <dbReference type="NCBI Taxonomy" id="2798581"/>
    <lineage>
        <taxon>Bacteria</taxon>
        <taxon>Bacillati</taxon>
        <taxon>Actinomycetota</taxon>
        <taxon>Actinomycetes</taxon>
        <taxon>Kitasatosporales</taxon>
        <taxon>Streptomycetaceae</taxon>
        <taxon>Streptomyces</taxon>
    </lineage>
</organism>
<evidence type="ECO:0000256" key="4">
    <source>
        <dbReference type="ARBA" id="ARBA00022759"/>
    </source>
</evidence>
<sequence>MKVLFLDDGWNDYLWWQANDRKLLKRINQLIADIDRSGHEGIGKPEPLRNNLSGYWSRRINSEHRLVYRIDEDDTVHVVACRFHYDRR</sequence>
<proteinExistence type="inferred from homology"/>
<dbReference type="GO" id="GO:0006401">
    <property type="term" value="P:RNA catabolic process"/>
    <property type="evidence" value="ECO:0007669"/>
    <property type="project" value="InterPro"/>
</dbReference>
<keyword evidence="4" id="KW-0255">Endonuclease</keyword>
<dbReference type="SUPFAM" id="SSF143011">
    <property type="entry name" value="RelE-like"/>
    <property type="match status" value="1"/>
</dbReference>
<dbReference type="NCBIfam" id="TIGR02116">
    <property type="entry name" value="toxin_Txe_YoeB"/>
    <property type="match status" value="1"/>
</dbReference>
<name>A0A940MLC3_9ACTN</name>
<dbReference type="Proteomes" id="UP000670475">
    <property type="component" value="Unassembled WGS sequence"/>
</dbReference>
<evidence type="ECO:0000256" key="2">
    <source>
        <dbReference type="ARBA" id="ARBA00022649"/>
    </source>
</evidence>
<evidence type="ECO:0000256" key="7">
    <source>
        <dbReference type="ARBA" id="ARBA00050056"/>
    </source>
</evidence>
<evidence type="ECO:0000313" key="9">
    <source>
        <dbReference type="Proteomes" id="UP000670475"/>
    </source>
</evidence>
<dbReference type="RefSeq" id="WP_209345679.1">
    <property type="nucleotide sequence ID" value="NZ_JAGIQL010000258.1"/>
</dbReference>
<evidence type="ECO:0000256" key="6">
    <source>
        <dbReference type="ARBA" id="ARBA00030388"/>
    </source>
</evidence>
<keyword evidence="5" id="KW-0378">Hydrolase</keyword>
<evidence type="ECO:0000313" key="8">
    <source>
        <dbReference type="EMBL" id="MBP0461952.1"/>
    </source>
</evidence>
<dbReference type="Gene3D" id="3.30.2310.20">
    <property type="entry name" value="RelE-like"/>
    <property type="match status" value="1"/>
</dbReference>
<dbReference type="InterPro" id="IPR009614">
    <property type="entry name" value="YoeB_toxin"/>
</dbReference>
<evidence type="ECO:0000256" key="5">
    <source>
        <dbReference type="ARBA" id="ARBA00022801"/>
    </source>
</evidence>
<dbReference type="EMBL" id="JAGIQL010000258">
    <property type="protein sequence ID" value="MBP0461952.1"/>
    <property type="molecule type" value="Genomic_DNA"/>
</dbReference>
<keyword evidence="3" id="KW-0540">Nuclease</keyword>
<dbReference type="PANTHER" id="PTHR38039">
    <property type="entry name" value="TOXIN YOEB"/>
    <property type="match status" value="1"/>
</dbReference>
<accession>A0A940MLC3</accession>
<dbReference type="GO" id="GO:0016787">
    <property type="term" value="F:hydrolase activity"/>
    <property type="evidence" value="ECO:0007669"/>
    <property type="project" value="UniProtKB-KW"/>
</dbReference>
<gene>
    <name evidence="8" type="ORF">JFN87_31525</name>
</gene>
<dbReference type="AlphaFoldDB" id="A0A940MLC3"/>
<evidence type="ECO:0000256" key="3">
    <source>
        <dbReference type="ARBA" id="ARBA00022722"/>
    </source>
</evidence>
<dbReference type="GO" id="GO:0004519">
    <property type="term" value="F:endonuclease activity"/>
    <property type="evidence" value="ECO:0007669"/>
    <property type="project" value="UniProtKB-KW"/>
</dbReference>